<dbReference type="SUPFAM" id="SSF47954">
    <property type="entry name" value="Cyclin-like"/>
    <property type="match status" value="1"/>
</dbReference>
<organism evidence="9">
    <name type="scientific">Zea mays</name>
    <name type="common">Maize</name>
    <dbReference type="NCBI Taxonomy" id="4577"/>
    <lineage>
        <taxon>Eukaryota</taxon>
        <taxon>Viridiplantae</taxon>
        <taxon>Streptophyta</taxon>
        <taxon>Embryophyta</taxon>
        <taxon>Tracheophyta</taxon>
        <taxon>Spermatophyta</taxon>
        <taxon>Magnoliopsida</taxon>
        <taxon>Liliopsida</taxon>
        <taxon>Poales</taxon>
        <taxon>Poaceae</taxon>
        <taxon>PACMAD clade</taxon>
        <taxon>Panicoideae</taxon>
        <taxon>Andropogonodae</taxon>
        <taxon>Andropogoneae</taxon>
        <taxon>Tripsacinae</taxon>
        <taxon>Zea</taxon>
    </lineage>
</organism>
<reference evidence="9 11" key="1">
    <citation type="submission" date="2015-12" db="EMBL/GenBank/DDBJ databases">
        <title>Update maize B73 reference genome by single molecule sequencing technologies.</title>
        <authorList>
            <consortium name="Maize Genome Sequencing Project"/>
            <person name="Ware D."/>
        </authorList>
    </citation>
    <scope>NUCLEOTIDE SEQUENCE [LARGE SCALE GENOMIC DNA]</scope>
    <source>
        <strain evidence="11">cv. B73</strain>
        <tissue evidence="9">Seedling</tissue>
    </source>
</reference>
<dbReference type="EMBL" id="CM007648">
    <property type="protein sequence ID" value="ONM22380.1"/>
    <property type="molecule type" value="Genomic_DNA"/>
</dbReference>
<dbReference type="SMART" id="SM00385">
    <property type="entry name" value="CYCLIN"/>
    <property type="match status" value="1"/>
</dbReference>
<evidence type="ECO:0000256" key="1">
    <source>
        <dbReference type="ARBA" id="ARBA00009065"/>
    </source>
</evidence>
<dbReference type="InterPro" id="IPR039361">
    <property type="entry name" value="Cyclin"/>
</dbReference>
<dbReference type="RefSeq" id="XP_008670257.1">
    <property type="nucleotide sequence ID" value="XM_008672035.2"/>
</dbReference>
<evidence type="ECO:0000256" key="2">
    <source>
        <dbReference type="ARBA" id="ARBA00022618"/>
    </source>
</evidence>
<dbReference type="FunFam" id="1.10.472.10:FF:000034">
    <property type="entry name" value="D2/4-type cyclin"/>
    <property type="match status" value="1"/>
</dbReference>
<dbReference type="Gramene" id="Zm00001eb101120_T001">
    <property type="protein sequence ID" value="Zm00001eb101120_P001"/>
    <property type="gene ID" value="Zm00001eb101120"/>
</dbReference>
<dbReference type="OrthoDB" id="5590282at2759"/>
<evidence type="ECO:0000259" key="8">
    <source>
        <dbReference type="SMART" id="SM01332"/>
    </source>
</evidence>
<dbReference type="CDD" id="cd20543">
    <property type="entry name" value="CYCLIN_AtCycD-like_rpt1"/>
    <property type="match status" value="1"/>
</dbReference>
<dbReference type="InterPro" id="IPR006671">
    <property type="entry name" value="Cyclin_N"/>
</dbReference>
<proteinExistence type="inferred from homology"/>
<feature type="compositionally biased region" description="Low complexity" evidence="6">
    <location>
        <begin position="293"/>
        <end position="313"/>
    </location>
</feature>
<gene>
    <name evidence="10" type="primary">LOC103647502</name>
    <name evidence="9" type="ORF">ZEAMMB73_Zm00001d005928</name>
</gene>
<dbReference type="GeneID" id="103647502"/>
<reference evidence="10" key="2">
    <citation type="submission" date="2019-07" db="EMBL/GenBank/DDBJ databases">
        <authorList>
            <person name="Seetharam A."/>
            <person name="Woodhouse M."/>
            <person name="Cannon E."/>
        </authorList>
    </citation>
    <scope>NUCLEOTIDE SEQUENCE [LARGE SCALE GENOMIC DNA]</scope>
    <source>
        <strain evidence="10">cv. B73</strain>
    </source>
</reference>
<dbReference type="SMR" id="A0A1D6ERL6"/>
<accession>A0A1D6ERL6</accession>
<dbReference type="PROSITE" id="PS00292">
    <property type="entry name" value="CYCLINS"/>
    <property type="match status" value="1"/>
</dbReference>
<dbReference type="GO" id="GO:0000082">
    <property type="term" value="P:G1/S transition of mitotic cell cycle"/>
    <property type="evidence" value="ECO:0000318"/>
    <property type="project" value="GO_Central"/>
</dbReference>
<evidence type="ECO:0000256" key="3">
    <source>
        <dbReference type="ARBA" id="ARBA00023127"/>
    </source>
</evidence>
<keyword evidence="11" id="KW-1185">Reference proteome</keyword>
<keyword evidence="3 5" id="KW-0195">Cyclin</keyword>
<dbReference type="AlphaFoldDB" id="A0A1D6ERL6"/>
<keyword evidence="4" id="KW-0131">Cell cycle</keyword>
<evidence type="ECO:0000313" key="9">
    <source>
        <dbReference type="EMBL" id="ONM22380.1"/>
    </source>
</evidence>
<evidence type="ECO:0000313" key="11">
    <source>
        <dbReference type="Proteomes" id="UP000007305"/>
    </source>
</evidence>
<dbReference type="GO" id="GO:0005737">
    <property type="term" value="C:cytoplasm"/>
    <property type="evidence" value="ECO:0000318"/>
    <property type="project" value="GO_Central"/>
</dbReference>
<reference evidence="10" key="3">
    <citation type="submission" date="2021-05" db="UniProtKB">
        <authorList>
            <consortium name="EnsemblPlants"/>
        </authorList>
    </citation>
    <scope>IDENTIFICATION</scope>
    <source>
        <strain evidence="10">cv. B73</strain>
    </source>
</reference>
<dbReference type="InterPro" id="IPR048258">
    <property type="entry name" value="Cyclins_cyclin-box"/>
</dbReference>
<keyword evidence="2" id="KW-0132">Cell division</keyword>
<protein>
    <submittedName>
        <fullName evidence="9">D-type cyclin</fullName>
    </submittedName>
</protein>
<dbReference type="ExpressionAtlas" id="A0A1D6ERL6">
    <property type="expression patterns" value="baseline and differential"/>
</dbReference>
<dbReference type="IntAct" id="A0A1D6ERL6">
    <property type="interactions" value="1"/>
</dbReference>
<dbReference type="SMART" id="SM01332">
    <property type="entry name" value="Cyclin_C"/>
    <property type="match status" value="1"/>
</dbReference>
<dbReference type="GO" id="GO:0016538">
    <property type="term" value="F:cyclin-dependent protein serine/threonine kinase regulator activity"/>
    <property type="evidence" value="ECO:0000318"/>
    <property type="project" value="GO_Central"/>
</dbReference>
<dbReference type="InterPro" id="IPR004367">
    <property type="entry name" value="Cyclin_C-dom"/>
</dbReference>
<dbReference type="eggNOG" id="KOG0656">
    <property type="taxonomic scope" value="Eukaryota"/>
</dbReference>
<dbReference type="Proteomes" id="UP000007305">
    <property type="component" value="Chromosome 2"/>
</dbReference>
<feature type="domain" description="Cyclin-like" evidence="7">
    <location>
        <begin position="94"/>
        <end position="182"/>
    </location>
</feature>
<dbReference type="EnsemblPlants" id="Zm00001eb101120_T001">
    <property type="protein sequence ID" value="Zm00001eb101120_P001"/>
    <property type="gene ID" value="Zm00001eb101120"/>
</dbReference>
<comment type="similarity">
    <text evidence="1">Belongs to the cyclin family. Cyclin D subfamily.</text>
</comment>
<dbReference type="FunFam" id="1.10.472.10:FF:000040">
    <property type="entry name" value="D6-type cyclin"/>
    <property type="match status" value="1"/>
</dbReference>
<dbReference type="PANTHER" id="PTHR10177">
    <property type="entry name" value="CYCLINS"/>
    <property type="match status" value="1"/>
</dbReference>
<evidence type="ECO:0000256" key="5">
    <source>
        <dbReference type="RuleBase" id="RU000383"/>
    </source>
</evidence>
<dbReference type="PaxDb" id="4577-GRMZM2G178229_P01"/>
<evidence type="ECO:0000259" key="7">
    <source>
        <dbReference type="SMART" id="SM00385"/>
    </source>
</evidence>
<dbReference type="GO" id="GO:0000307">
    <property type="term" value="C:cyclin-dependent protein kinase holoenzyme complex"/>
    <property type="evidence" value="ECO:0000318"/>
    <property type="project" value="GO_Central"/>
</dbReference>
<dbReference type="OMA" id="RACHQLF"/>
<dbReference type="STRING" id="4577.A0A1D6ERL6"/>
<sequence length="361" mass="39091">MAPSSYEMAASTLLCGEDSSSILDLEAGGQEEEEEVLLARSRTRGEPSVVFPVPSEECVAGFVEAEAAHMPREDYAERLRGGGTDLRVRTDAIDWIWKVHAYYGFGPLTACLAVNYLDRFLSLYQLPEGKSWTTQLLSVACLSLAAKMEETYVPPSLDLQVGDARYVFEAKTVQRMELLVLSTLRWRMRAVTPFSYIDYFLHRLKDGGAPSRRAVLRSAELILRVARGTCCLGFRPSEVAAAVAAAVAGEEHAVDIDKACTHRVHEERVSRCLEAIQATVALLAPAQPLKAEGPSSGRSRASSSSATVPRSPTGVLDAGCLSYRSDDAAAAAAASHASSAWRDEDGDCSPAVCSKRRKTSR</sequence>
<dbReference type="Pfam" id="PF00134">
    <property type="entry name" value="Cyclin_N"/>
    <property type="match status" value="1"/>
</dbReference>
<dbReference type="GO" id="GO:0051301">
    <property type="term" value="P:cell division"/>
    <property type="evidence" value="ECO:0007669"/>
    <property type="project" value="UniProtKB-KW"/>
</dbReference>
<feature type="region of interest" description="Disordered" evidence="6">
    <location>
        <begin position="289"/>
        <end position="314"/>
    </location>
</feature>
<feature type="domain" description="Cyclin C-terminal" evidence="8">
    <location>
        <begin position="191"/>
        <end position="307"/>
    </location>
</feature>
<evidence type="ECO:0000313" key="10">
    <source>
        <dbReference type="EnsemblPlants" id="Zm00001eb101120_P001"/>
    </source>
</evidence>
<evidence type="ECO:0000256" key="6">
    <source>
        <dbReference type="SAM" id="MobiDB-lite"/>
    </source>
</evidence>
<dbReference type="Gene3D" id="1.10.472.10">
    <property type="entry name" value="Cyclin-like"/>
    <property type="match status" value="2"/>
</dbReference>
<dbReference type="GO" id="GO:0005634">
    <property type="term" value="C:nucleus"/>
    <property type="evidence" value="ECO:0000318"/>
    <property type="project" value="GO_Central"/>
</dbReference>
<feature type="region of interest" description="Disordered" evidence="6">
    <location>
        <begin position="334"/>
        <end position="361"/>
    </location>
</feature>
<name>A0A1D6ERL6_MAIZE</name>
<dbReference type="InterPro" id="IPR013763">
    <property type="entry name" value="Cyclin-like_dom"/>
</dbReference>
<dbReference type="InterPro" id="IPR036915">
    <property type="entry name" value="Cyclin-like_sf"/>
</dbReference>
<evidence type="ECO:0000256" key="4">
    <source>
        <dbReference type="ARBA" id="ARBA00023306"/>
    </source>
</evidence>